<evidence type="ECO:0000256" key="5">
    <source>
        <dbReference type="ARBA" id="ARBA00023155"/>
    </source>
</evidence>
<evidence type="ECO:0000256" key="8">
    <source>
        <dbReference type="PROSITE-ProRule" id="PRU00108"/>
    </source>
</evidence>
<protein>
    <recommendedName>
        <fullName evidence="10">Homeobox domain-containing protein</fullName>
    </recommendedName>
</protein>
<dbReference type="InterPro" id="IPR050224">
    <property type="entry name" value="TALE_homeobox"/>
</dbReference>
<keyword evidence="3" id="KW-0805">Transcription regulation</keyword>
<dbReference type="EMBL" id="JACXVP010000004">
    <property type="protein sequence ID" value="KAG5613376.1"/>
    <property type="molecule type" value="Genomic_DNA"/>
</dbReference>
<feature type="compositionally biased region" description="Polar residues" evidence="9">
    <location>
        <begin position="262"/>
        <end position="280"/>
    </location>
</feature>
<keyword evidence="4 8" id="KW-0238">DNA-binding</keyword>
<feature type="DNA-binding region" description="Homeobox" evidence="8">
    <location>
        <begin position="989"/>
        <end position="1029"/>
    </location>
</feature>
<feature type="domain" description="Homeobox" evidence="10">
    <location>
        <begin position="398"/>
        <end position="461"/>
    </location>
</feature>
<evidence type="ECO:0000256" key="6">
    <source>
        <dbReference type="ARBA" id="ARBA00023163"/>
    </source>
</evidence>
<evidence type="ECO:0000313" key="12">
    <source>
        <dbReference type="Proteomes" id="UP000824120"/>
    </source>
</evidence>
<dbReference type="GO" id="GO:0006355">
    <property type="term" value="P:regulation of DNA-templated transcription"/>
    <property type="evidence" value="ECO:0007669"/>
    <property type="project" value="InterPro"/>
</dbReference>
<dbReference type="Gene3D" id="1.10.10.60">
    <property type="entry name" value="Homeodomain-like"/>
    <property type="match status" value="2"/>
</dbReference>
<dbReference type="Pfam" id="PF07526">
    <property type="entry name" value="POX"/>
    <property type="match status" value="2"/>
</dbReference>
<keyword evidence="6" id="KW-0804">Transcription</keyword>
<name>A0A9J5ZML9_SOLCO</name>
<feature type="domain" description="Homeobox" evidence="10">
    <location>
        <begin position="987"/>
        <end position="1028"/>
    </location>
</feature>
<evidence type="ECO:0000256" key="7">
    <source>
        <dbReference type="ARBA" id="ARBA00023242"/>
    </source>
</evidence>
<comment type="similarity">
    <text evidence="2">Belongs to the TALE/BELL homeobox family.</text>
</comment>
<dbReference type="GO" id="GO:0005634">
    <property type="term" value="C:nucleus"/>
    <property type="evidence" value="ECO:0007669"/>
    <property type="project" value="UniProtKB-SubCell"/>
</dbReference>
<evidence type="ECO:0000313" key="11">
    <source>
        <dbReference type="EMBL" id="KAG5613376.1"/>
    </source>
</evidence>
<evidence type="ECO:0000256" key="2">
    <source>
        <dbReference type="ARBA" id="ARBA00006454"/>
    </source>
</evidence>
<comment type="subcellular location">
    <subcellularLocation>
        <location evidence="1 8">Nucleus</location>
    </subcellularLocation>
</comment>
<accession>A0A9J5ZML9</accession>
<dbReference type="Pfam" id="PF05920">
    <property type="entry name" value="Homeobox_KN"/>
    <property type="match status" value="2"/>
</dbReference>
<comment type="caution">
    <text evidence="11">The sequence shown here is derived from an EMBL/GenBank/DDBJ whole genome shotgun (WGS) entry which is preliminary data.</text>
</comment>
<dbReference type="PROSITE" id="PS50071">
    <property type="entry name" value="HOMEOBOX_2"/>
    <property type="match status" value="2"/>
</dbReference>
<dbReference type="Proteomes" id="UP000824120">
    <property type="component" value="Chromosome 4"/>
</dbReference>
<evidence type="ECO:0000259" key="10">
    <source>
        <dbReference type="PROSITE" id="PS50071"/>
    </source>
</evidence>
<keyword evidence="5 8" id="KW-0371">Homeobox</keyword>
<dbReference type="InterPro" id="IPR001356">
    <property type="entry name" value="HD"/>
</dbReference>
<feature type="region of interest" description="Disordered" evidence="9">
    <location>
        <begin position="498"/>
        <end position="527"/>
    </location>
</feature>
<evidence type="ECO:0000256" key="4">
    <source>
        <dbReference type="ARBA" id="ARBA00023125"/>
    </source>
</evidence>
<dbReference type="AlphaFoldDB" id="A0A9J5ZML9"/>
<dbReference type="PANTHER" id="PTHR11850">
    <property type="entry name" value="HOMEOBOX PROTEIN TRANSCRIPTION FACTORS"/>
    <property type="match status" value="1"/>
</dbReference>
<dbReference type="SMART" id="SM00574">
    <property type="entry name" value="POX"/>
    <property type="match status" value="2"/>
</dbReference>
<evidence type="ECO:0000256" key="3">
    <source>
        <dbReference type="ARBA" id="ARBA00023015"/>
    </source>
</evidence>
<sequence length="1060" mass="118766">MSAYYSNLSNQREVLPMSFLPDQKFASYQSTGLSDSPVHLNQHSASVSYSELPGQNYGEVQTMKGKDEMLFIPPTSESGGMQPIGRAVNAVPNFLENSVLMDPHSFPIKQLLVPNGEQSLQNQGLSLSLGTQVPHSLHVYSYQDDYANSSLSSLVGTHVLHSEQGSENKESKVAEYLSFDLAGGTRAANNPQSSMTLRELNSGVHSHVGSGAAAAIYNSKYLKAVQDLLDEVVNVQEALKQSDKLRNFNLLAHDRSEEADFKSSSSATGISGDHNNSTKGELSATERHDLESKVTKLFSMLDEVDRRYKEYYQQMQVVVSSFEMVAGLGAAKPYTSLALKTISRQFRCLRDAIKKQIQVTRRSLGEQGDSQGERLYRLRYVDQQLRQQRSLQQFGMMRQPWRPQRGLPETAVSVLRAWLFEHFLHPYPKDSEKIMLARQTGLTRSQVANWFINARVRLWKPMIEDMYKEEFGVAEAGSGVSPEQVPVDSKEKSIAENTGEEIPESFTTPAANCSHLDPSDESSNTVTNVHNNSFTAKFSFQDGVYEHERIDCGSSKLQSEQIPIAHGFGPKPTSDGSIIGAVNTYHPSMLGDIMGNQVSLALRLQNSQMDQQPMSGRPQLRQDEKTDSTHVDIGKAKMVSKDSPPPSHSSILHQFINSDSIMTSQIGSQHFDMYQSDTTTAYQPHGGLSRSIEFVNHPDFTTDSHDVNHSRHLMDLLGASHDANTNQQAQRLSLSLGSHSLVSSFTNPSYMNQEIDQRNNEYSFSAAAMNQSFSNVCGTESFVSAIGNSKYLKPTQSLLEELVCIGGKTIDSSNEKFIRQLLRNSKKGSLSLRAMLKGEIPPSNELFNERHELYVKIMKLIVLLEEVERRYAQYYQHMEEVTSTFEVIARFGAGKAYTALALQAMSRHFCCLRDAIVSQINVIRQKMLRDVPKISSGLSHLSLFEKETLQNRISLQQLGIIQGNRQAWRPIRGLPEISVAILRSWLFEHFLHPYPNDSEKLMLSSQTGLSKNQVSNWFINARVRLWKPMIEEMYKEEFAESSVESDNLLNREGVTDSAEE</sequence>
<evidence type="ECO:0000256" key="1">
    <source>
        <dbReference type="ARBA" id="ARBA00004123"/>
    </source>
</evidence>
<keyword evidence="12" id="KW-1185">Reference proteome</keyword>
<reference evidence="11 12" key="1">
    <citation type="submission" date="2020-09" db="EMBL/GenBank/DDBJ databases">
        <title>De no assembly of potato wild relative species, Solanum commersonii.</title>
        <authorList>
            <person name="Cho K."/>
        </authorList>
    </citation>
    <scope>NUCLEOTIDE SEQUENCE [LARGE SCALE GENOMIC DNA]</scope>
    <source>
        <strain evidence="11">LZ3.2</strain>
        <tissue evidence="11">Leaf</tissue>
    </source>
</reference>
<keyword evidence="7 8" id="KW-0539">Nucleus</keyword>
<proteinExistence type="inferred from homology"/>
<feature type="region of interest" description="Disordered" evidence="9">
    <location>
        <begin position="608"/>
        <end position="630"/>
    </location>
</feature>
<feature type="compositionally biased region" description="Basic and acidic residues" evidence="9">
    <location>
        <begin position="620"/>
        <end position="630"/>
    </location>
</feature>
<dbReference type="InterPro" id="IPR006563">
    <property type="entry name" value="POX_dom"/>
</dbReference>
<organism evidence="11 12">
    <name type="scientific">Solanum commersonii</name>
    <name type="common">Commerson's wild potato</name>
    <name type="synonym">Commerson's nightshade</name>
    <dbReference type="NCBI Taxonomy" id="4109"/>
    <lineage>
        <taxon>Eukaryota</taxon>
        <taxon>Viridiplantae</taxon>
        <taxon>Streptophyta</taxon>
        <taxon>Embryophyta</taxon>
        <taxon>Tracheophyta</taxon>
        <taxon>Spermatophyta</taxon>
        <taxon>Magnoliopsida</taxon>
        <taxon>eudicotyledons</taxon>
        <taxon>Gunneridae</taxon>
        <taxon>Pentapetalae</taxon>
        <taxon>asterids</taxon>
        <taxon>lamiids</taxon>
        <taxon>Solanales</taxon>
        <taxon>Solanaceae</taxon>
        <taxon>Solanoideae</taxon>
        <taxon>Solaneae</taxon>
        <taxon>Solanum</taxon>
    </lineage>
</organism>
<dbReference type="InterPro" id="IPR009057">
    <property type="entry name" value="Homeodomain-like_sf"/>
</dbReference>
<dbReference type="GO" id="GO:0003677">
    <property type="term" value="F:DNA binding"/>
    <property type="evidence" value="ECO:0007669"/>
    <property type="project" value="UniProtKB-UniRule"/>
</dbReference>
<dbReference type="SUPFAM" id="SSF46689">
    <property type="entry name" value="Homeodomain-like"/>
    <property type="match status" value="2"/>
</dbReference>
<evidence type="ECO:0000256" key="9">
    <source>
        <dbReference type="SAM" id="MobiDB-lite"/>
    </source>
</evidence>
<feature type="DNA-binding region" description="Homeobox" evidence="8">
    <location>
        <begin position="400"/>
        <end position="462"/>
    </location>
</feature>
<feature type="region of interest" description="Disordered" evidence="9">
    <location>
        <begin position="261"/>
        <end position="284"/>
    </location>
</feature>
<dbReference type="OrthoDB" id="10056939at2759"/>
<dbReference type="SMART" id="SM00389">
    <property type="entry name" value="HOX"/>
    <property type="match status" value="2"/>
</dbReference>
<dbReference type="CDD" id="cd00086">
    <property type="entry name" value="homeodomain"/>
    <property type="match status" value="2"/>
</dbReference>
<dbReference type="InterPro" id="IPR008422">
    <property type="entry name" value="KN_HD"/>
</dbReference>
<gene>
    <name evidence="11" type="ORF">H5410_024657</name>
</gene>